<sequence>MKFVSGAILSEVTSESASWVTGSAPTDTSDSSISCIPSTPRLSTFPSFSSETYVGIKTVKTLAAHHLLGRVKDTIVTQAVRCFPGSVPSSPLQLTLQPNSLATLTDTIVALICVVTLGLGATAEEAPSLPHQIYPLFPSSSHQTYPSSSPLPIKFIPSSLFPSLPYQTYFLFPSLSRIPSHSSLPPAHLTLWGHRVRRSTSVVESLLYSGFLYSVTWLLMKPHSDNFTTNSNTWHRHQRHRPNVNTALHRHAHPAATD</sequence>
<evidence type="ECO:0000313" key="2">
    <source>
        <dbReference type="Proteomes" id="UP000324222"/>
    </source>
</evidence>
<proteinExistence type="predicted"/>
<gene>
    <name evidence="1" type="ORF">E2C01_033179</name>
</gene>
<comment type="caution">
    <text evidence="1">The sequence shown here is derived from an EMBL/GenBank/DDBJ whole genome shotgun (WGS) entry which is preliminary data.</text>
</comment>
<name>A0A5B7F1S4_PORTR</name>
<reference evidence="1 2" key="1">
    <citation type="submission" date="2019-05" db="EMBL/GenBank/DDBJ databases">
        <title>Another draft genome of Portunus trituberculatus and its Hox gene families provides insights of decapod evolution.</title>
        <authorList>
            <person name="Jeong J.-H."/>
            <person name="Song I."/>
            <person name="Kim S."/>
            <person name="Choi T."/>
            <person name="Kim D."/>
            <person name="Ryu S."/>
            <person name="Kim W."/>
        </authorList>
    </citation>
    <scope>NUCLEOTIDE SEQUENCE [LARGE SCALE GENOMIC DNA]</scope>
    <source>
        <tissue evidence="1">Muscle</tissue>
    </source>
</reference>
<organism evidence="1 2">
    <name type="scientific">Portunus trituberculatus</name>
    <name type="common">Swimming crab</name>
    <name type="synonym">Neptunus trituberculatus</name>
    <dbReference type="NCBI Taxonomy" id="210409"/>
    <lineage>
        <taxon>Eukaryota</taxon>
        <taxon>Metazoa</taxon>
        <taxon>Ecdysozoa</taxon>
        <taxon>Arthropoda</taxon>
        <taxon>Crustacea</taxon>
        <taxon>Multicrustacea</taxon>
        <taxon>Malacostraca</taxon>
        <taxon>Eumalacostraca</taxon>
        <taxon>Eucarida</taxon>
        <taxon>Decapoda</taxon>
        <taxon>Pleocyemata</taxon>
        <taxon>Brachyura</taxon>
        <taxon>Eubrachyura</taxon>
        <taxon>Portunoidea</taxon>
        <taxon>Portunidae</taxon>
        <taxon>Portuninae</taxon>
        <taxon>Portunus</taxon>
    </lineage>
</organism>
<evidence type="ECO:0000313" key="1">
    <source>
        <dbReference type="EMBL" id="MPC39635.1"/>
    </source>
</evidence>
<protein>
    <submittedName>
        <fullName evidence="1">Uncharacterized protein</fullName>
    </submittedName>
</protein>
<dbReference type="EMBL" id="VSRR010004428">
    <property type="protein sequence ID" value="MPC39635.1"/>
    <property type="molecule type" value="Genomic_DNA"/>
</dbReference>
<dbReference type="AlphaFoldDB" id="A0A5B7F1S4"/>
<keyword evidence="2" id="KW-1185">Reference proteome</keyword>
<dbReference type="Proteomes" id="UP000324222">
    <property type="component" value="Unassembled WGS sequence"/>
</dbReference>
<accession>A0A5B7F1S4</accession>